<keyword evidence="1" id="KW-0560">Oxidoreductase</keyword>
<dbReference type="InterPro" id="IPR002563">
    <property type="entry name" value="Flavin_Rdtase-like_dom"/>
</dbReference>
<name>A0ABY7K1L4_9ACTN</name>
<dbReference type="PANTHER" id="PTHR30466">
    <property type="entry name" value="FLAVIN REDUCTASE"/>
    <property type="match status" value="1"/>
</dbReference>
<sequence length="159" mass="17160">MDAFATIAARLDYPMFVVTTAAGDERAGCLVGFATQASIEPARFLVGLSDKNHTYRVARDADRLAVHLLSRRDEALAELFGEHTGDREDKFARCGWHRGPGDVPILDGAAAWFSGPIVHRAPLGDHTGFLIEPDAGECSDLTGVIMFRDVQGLDPGHDA</sequence>
<feature type="domain" description="Flavin reductase like" evidence="2">
    <location>
        <begin position="8"/>
        <end position="151"/>
    </location>
</feature>
<evidence type="ECO:0000259" key="2">
    <source>
        <dbReference type="SMART" id="SM00903"/>
    </source>
</evidence>
<dbReference type="PANTHER" id="PTHR30466:SF15">
    <property type="entry name" value="POSSIBLE OXIDOREDUCTASE"/>
    <property type="match status" value="1"/>
</dbReference>
<accession>A0ABY7K1L4</accession>
<reference evidence="3" key="1">
    <citation type="submission" date="2022-05" db="EMBL/GenBank/DDBJ databases">
        <title>Jatrophihabitans sp. SB3-54 whole genome sequence.</title>
        <authorList>
            <person name="Suh M.K."/>
            <person name="Eom M.K."/>
            <person name="Kim J.S."/>
            <person name="Kim H.S."/>
            <person name="Do H.E."/>
            <person name="Shin Y.K."/>
            <person name="Lee J.-S."/>
        </authorList>
    </citation>
    <scope>NUCLEOTIDE SEQUENCE</scope>
    <source>
        <strain evidence="3">SB3-54</strain>
    </source>
</reference>
<dbReference type="InterPro" id="IPR050268">
    <property type="entry name" value="NADH-dep_flavin_reductase"/>
</dbReference>
<protein>
    <submittedName>
        <fullName evidence="3">Flavin reductase family protein</fullName>
    </submittedName>
</protein>
<dbReference type="Pfam" id="PF01613">
    <property type="entry name" value="Flavin_Reduct"/>
    <property type="match status" value="1"/>
</dbReference>
<evidence type="ECO:0000313" key="4">
    <source>
        <dbReference type="Proteomes" id="UP001164693"/>
    </source>
</evidence>
<evidence type="ECO:0000313" key="3">
    <source>
        <dbReference type="EMBL" id="WAX58564.1"/>
    </source>
</evidence>
<dbReference type="SUPFAM" id="SSF50475">
    <property type="entry name" value="FMN-binding split barrel"/>
    <property type="match status" value="1"/>
</dbReference>
<evidence type="ECO:0000256" key="1">
    <source>
        <dbReference type="ARBA" id="ARBA00023002"/>
    </source>
</evidence>
<dbReference type="SMART" id="SM00903">
    <property type="entry name" value="Flavin_Reduct"/>
    <property type="match status" value="1"/>
</dbReference>
<organism evidence="3 4">
    <name type="scientific">Jatrophihabitans cynanchi</name>
    <dbReference type="NCBI Taxonomy" id="2944128"/>
    <lineage>
        <taxon>Bacteria</taxon>
        <taxon>Bacillati</taxon>
        <taxon>Actinomycetota</taxon>
        <taxon>Actinomycetes</taxon>
        <taxon>Jatrophihabitantales</taxon>
        <taxon>Jatrophihabitantaceae</taxon>
        <taxon>Jatrophihabitans</taxon>
    </lineage>
</organism>
<proteinExistence type="predicted"/>
<dbReference type="InterPro" id="IPR012349">
    <property type="entry name" value="Split_barrel_FMN-bd"/>
</dbReference>
<dbReference type="Proteomes" id="UP001164693">
    <property type="component" value="Chromosome"/>
</dbReference>
<dbReference type="Gene3D" id="2.30.110.10">
    <property type="entry name" value="Electron Transport, Fmn-binding Protein, Chain A"/>
    <property type="match status" value="1"/>
</dbReference>
<gene>
    <name evidence="3" type="ORF">M6B22_07310</name>
</gene>
<keyword evidence="4" id="KW-1185">Reference proteome</keyword>
<dbReference type="EMBL" id="CP097463">
    <property type="protein sequence ID" value="WAX58564.1"/>
    <property type="molecule type" value="Genomic_DNA"/>
</dbReference>